<evidence type="ECO:0000256" key="2">
    <source>
        <dbReference type="ARBA" id="ARBA00023015"/>
    </source>
</evidence>
<name>A0A094YQH5_9PROT</name>
<dbReference type="PATRIC" id="fig|104102.7.peg.1293"/>
<dbReference type="Pfam" id="PF13693">
    <property type="entry name" value="HTH_35"/>
    <property type="match status" value="1"/>
</dbReference>
<protein>
    <recommendedName>
        <fullName evidence="6">Ner winged helix-turn-helix DNA-binding domain-containing protein</fullName>
    </recommendedName>
</protein>
<keyword evidence="2" id="KW-0805">Transcription regulation</keyword>
<comment type="caution">
    <text evidence="7">The sequence shown here is derived from an EMBL/GenBank/DDBJ whole genome shotgun (WGS) entry which is preliminary data.</text>
</comment>
<dbReference type="STRING" id="104102.AtDm6_1303"/>
<accession>A0A094YQH5</accession>
<dbReference type="GO" id="GO:0003677">
    <property type="term" value="F:DNA binding"/>
    <property type="evidence" value="ECO:0007669"/>
    <property type="project" value="UniProtKB-KW"/>
</dbReference>
<dbReference type="InterPro" id="IPR038722">
    <property type="entry name" value="Ner_HTH_dom"/>
</dbReference>
<evidence type="ECO:0000313" key="8">
    <source>
        <dbReference type="Proteomes" id="UP000029448"/>
    </source>
</evidence>
<proteinExistence type="inferred from homology"/>
<dbReference type="InterPro" id="IPR010982">
    <property type="entry name" value="Lambda_DNA-bd_dom_sf"/>
</dbReference>
<dbReference type="EMBL" id="JOKM01000048">
    <property type="protein sequence ID" value="KGB24305.1"/>
    <property type="molecule type" value="Genomic_DNA"/>
</dbReference>
<evidence type="ECO:0000256" key="4">
    <source>
        <dbReference type="ARBA" id="ARBA00023163"/>
    </source>
</evidence>
<sequence length="69" mass="7535">MARNGISNILSQPGYSISGEKKVAKLLGREPYEIWPDRYHADGTPVSRVVDRQPTSTVPADLRQNGVAA</sequence>
<feature type="region of interest" description="Disordered" evidence="5">
    <location>
        <begin position="43"/>
        <end position="69"/>
    </location>
</feature>
<feature type="domain" description="Ner winged helix-turn-helix DNA-binding" evidence="6">
    <location>
        <begin position="1"/>
        <end position="48"/>
    </location>
</feature>
<dbReference type="Proteomes" id="UP000029448">
    <property type="component" value="Unassembled WGS sequence"/>
</dbReference>
<evidence type="ECO:0000256" key="3">
    <source>
        <dbReference type="ARBA" id="ARBA00023125"/>
    </source>
</evidence>
<dbReference type="Gene3D" id="1.10.260.40">
    <property type="entry name" value="lambda repressor-like DNA-binding domains"/>
    <property type="match status" value="1"/>
</dbReference>
<gene>
    <name evidence="7" type="ORF">AtDm6_1303</name>
</gene>
<evidence type="ECO:0000256" key="1">
    <source>
        <dbReference type="ARBA" id="ARBA00006157"/>
    </source>
</evidence>
<comment type="similarity">
    <text evidence="1">Belongs to the ner transcriptional regulatory family.</text>
</comment>
<evidence type="ECO:0000256" key="5">
    <source>
        <dbReference type="SAM" id="MobiDB-lite"/>
    </source>
</evidence>
<organism evidence="7 8">
    <name type="scientific">Acetobacter tropicalis</name>
    <dbReference type="NCBI Taxonomy" id="104102"/>
    <lineage>
        <taxon>Bacteria</taxon>
        <taxon>Pseudomonadati</taxon>
        <taxon>Pseudomonadota</taxon>
        <taxon>Alphaproteobacteria</taxon>
        <taxon>Acetobacterales</taxon>
        <taxon>Acetobacteraceae</taxon>
        <taxon>Acetobacter</taxon>
    </lineage>
</organism>
<keyword evidence="3" id="KW-0238">DNA-binding</keyword>
<dbReference type="AlphaFoldDB" id="A0A094YQH5"/>
<reference evidence="7 8" key="1">
    <citation type="submission" date="2014-06" db="EMBL/GenBank/DDBJ databases">
        <title>Functional and comparative genomic analyses of the Drosophila gut microbiota identify candidate symbiosis factors.</title>
        <authorList>
            <person name="Newell P.D."/>
            <person name="Chaston J.M."/>
            <person name="Douglas A.E."/>
        </authorList>
    </citation>
    <scope>NUCLEOTIDE SEQUENCE [LARGE SCALE GENOMIC DNA]</scope>
    <source>
        <strain evidence="7 8">DmCS_006</strain>
    </source>
</reference>
<keyword evidence="4" id="KW-0804">Transcription</keyword>
<evidence type="ECO:0000259" key="6">
    <source>
        <dbReference type="Pfam" id="PF13693"/>
    </source>
</evidence>
<evidence type="ECO:0000313" key="7">
    <source>
        <dbReference type="EMBL" id="KGB24305.1"/>
    </source>
</evidence>
<keyword evidence="8" id="KW-1185">Reference proteome</keyword>